<dbReference type="SUPFAM" id="SSF46785">
    <property type="entry name" value="Winged helix' DNA-binding domain"/>
    <property type="match status" value="1"/>
</dbReference>
<feature type="domain" description="Tyr recombinase" evidence="3">
    <location>
        <begin position="123"/>
        <end position="391"/>
    </location>
</feature>
<sequence length="451" mass="54381">MIDLKLKPYYLKWIENDESIRKMAYRCYMKSGSEDTVRMYIDGVIMLSKFMKMKPSEILESKFDWEAILNEFIAWLMFERKIARSTILIYFNGVRKWLETNLDKETWREIDWRRIDKPQKWKVERDRIPLKEDLQLMVRAANLREKAIITLAVSSGLRQSTILKLKIRNVKVYDQGQIKSLLTLIYELLMNEVINIIKNYGKLTINEIHKKTDIPKETLMEILSEMEKRNIIKIENENYILNDIQVNFELSNKEIGIIIVEPEQAKERPEKYMTFCTPEALKYISLYLIDRVKRGEKLSLEKFLFVNRSGRPLMKNTFRENWRKLLSRIGKNIKHRKWNQYRFHTLRKYFKTWCILSGVDRLISEFWMGHKAGIEGVYFLQGIEDLENPALIERLIEEYKKALPQLTIFTGVEDIRSIERKWEDRFEELREELKERDQKIIELEKRIEQLI</sequence>
<evidence type="ECO:0000256" key="1">
    <source>
        <dbReference type="ARBA" id="ARBA00023172"/>
    </source>
</evidence>
<dbReference type="SUPFAM" id="SSF56349">
    <property type="entry name" value="DNA breaking-rejoining enzymes"/>
    <property type="match status" value="1"/>
</dbReference>
<evidence type="ECO:0000259" key="3">
    <source>
        <dbReference type="PROSITE" id="PS51898"/>
    </source>
</evidence>
<dbReference type="Pfam" id="PF00589">
    <property type="entry name" value="Phage_integrase"/>
    <property type="match status" value="1"/>
</dbReference>
<dbReference type="InterPro" id="IPR002104">
    <property type="entry name" value="Integrase_catalytic"/>
</dbReference>
<comment type="caution">
    <text evidence="4">The sequence shown here is derived from an EMBL/GenBank/DDBJ whole genome shotgun (WGS) entry which is preliminary data.</text>
</comment>
<dbReference type="InterPro" id="IPR011010">
    <property type="entry name" value="DNA_brk_join_enz"/>
</dbReference>
<dbReference type="GO" id="GO:0015074">
    <property type="term" value="P:DNA integration"/>
    <property type="evidence" value="ECO:0007669"/>
    <property type="project" value="InterPro"/>
</dbReference>
<dbReference type="InterPro" id="IPR013762">
    <property type="entry name" value="Integrase-like_cat_sf"/>
</dbReference>
<dbReference type="InterPro" id="IPR036390">
    <property type="entry name" value="WH_DNA-bd_sf"/>
</dbReference>
<dbReference type="EMBL" id="QMQY01000004">
    <property type="protein sequence ID" value="RLE51383.1"/>
    <property type="molecule type" value="Genomic_DNA"/>
</dbReference>
<evidence type="ECO:0000313" key="5">
    <source>
        <dbReference type="Proteomes" id="UP000281962"/>
    </source>
</evidence>
<dbReference type="GO" id="GO:0003677">
    <property type="term" value="F:DNA binding"/>
    <property type="evidence" value="ECO:0007669"/>
    <property type="project" value="InterPro"/>
</dbReference>
<proteinExistence type="predicted"/>
<accession>A0A497EVH6</accession>
<gene>
    <name evidence="4" type="ORF">DRJ21_00230</name>
</gene>
<evidence type="ECO:0000256" key="2">
    <source>
        <dbReference type="SAM" id="Coils"/>
    </source>
</evidence>
<dbReference type="Proteomes" id="UP000281962">
    <property type="component" value="Unassembled WGS sequence"/>
</dbReference>
<feature type="non-terminal residue" evidence="4">
    <location>
        <position position="451"/>
    </location>
</feature>
<dbReference type="Gene3D" id="1.10.443.10">
    <property type="entry name" value="Intergrase catalytic core"/>
    <property type="match status" value="1"/>
</dbReference>
<dbReference type="GO" id="GO:0006310">
    <property type="term" value="P:DNA recombination"/>
    <property type="evidence" value="ECO:0007669"/>
    <property type="project" value="UniProtKB-KW"/>
</dbReference>
<evidence type="ECO:0000313" key="4">
    <source>
        <dbReference type="EMBL" id="RLE51383.1"/>
    </source>
</evidence>
<name>A0A497EVH6_9CREN</name>
<keyword evidence="1" id="KW-0233">DNA recombination</keyword>
<dbReference type="PROSITE" id="PS51898">
    <property type="entry name" value="TYR_RECOMBINASE"/>
    <property type="match status" value="1"/>
</dbReference>
<dbReference type="AlphaFoldDB" id="A0A497EVH6"/>
<keyword evidence="2" id="KW-0175">Coiled coil</keyword>
<reference evidence="4 5" key="1">
    <citation type="submission" date="2018-06" db="EMBL/GenBank/DDBJ databases">
        <title>Extensive metabolic versatility and redundancy in microbially diverse, dynamic hydrothermal sediments.</title>
        <authorList>
            <person name="Dombrowski N."/>
            <person name="Teske A."/>
            <person name="Baker B.J."/>
        </authorList>
    </citation>
    <scope>NUCLEOTIDE SEQUENCE [LARGE SCALE GENOMIC DNA]</scope>
    <source>
        <strain evidence="4">B30_G17</strain>
    </source>
</reference>
<feature type="coiled-coil region" evidence="2">
    <location>
        <begin position="412"/>
        <end position="446"/>
    </location>
</feature>
<protein>
    <recommendedName>
        <fullName evidence="3">Tyr recombinase domain-containing protein</fullName>
    </recommendedName>
</protein>
<organism evidence="4 5">
    <name type="scientific">Thermoproteota archaeon</name>
    <dbReference type="NCBI Taxonomy" id="2056631"/>
    <lineage>
        <taxon>Archaea</taxon>
        <taxon>Thermoproteota</taxon>
    </lineage>
</organism>